<feature type="domain" description="Peptidase M16 N-terminal" evidence="7">
    <location>
        <begin position="54"/>
        <end position="169"/>
    </location>
</feature>
<sequence length="467" mass="50282">MGARLAAGTPAPRRRSGRNPRTTPEPSTRPTSTGEARVSATPIHRLTLPNGLRVILQPIPDLPTVGVSVHYNVGFRSEPADRTGFAHLFEHLMFQGSRNVRKLEHFRRVQAAGGSANGSTHQDYTDYYQAVPSSALELVLYLEADRMLGPDITTENLLTQVDVVKEEIRLNVTNRPYGGYPWTVLPGVLFDSYANAHNGYGDFEDLESATVAECEAFFDTYYGPGNAVLTIAGGFEPQAAAEMVARWFGDVPARPAPPAPTLAEPPLARERWGEHHDAHAPLPALAAGHRLPDPATARHGYLAHMVLSSILTGGDNGRLTGRMVHRDQLVVDVRTGCGLFGAFEARDPDVFLMVATHSPATRPEQILGVLDEELDDLARRGPQEAELARATARTSAGTYRTYDGLTARTRALGAFEVLHGAAELVDELPALLAAVDAEQVGRAAGALRRDARAVLPLVPAGSRANAA</sequence>
<evidence type="ECO:0000313" key="9">
    <source>
        <dbReference type="EMBL" id="SIR64662.1"/>
    </source>
</evidence>
<organism evidence="9 10">
    <name type="scientific">Microbispora rosea</name>
    <dbReference type="NCBI Taxonomy" id="58117"/>
    <lineage>
        <taxon>Bacteria</taxon>
        <taxon>Bacillati</taxon>
        <taxon>Actinomycetota</taxon>
        <taxon>Actinomycetes</taxon>
        <taxon>Streptosporangiales</taxon>
        <taxon>Streptosporangiaceae</taxon>
        <taxon>Microbispora</taxon>
    </lineage>
</organism>
<dbReference type="GO" id="GO:0008237">
    <property type="term" value="F:metallopeptidase activity"/>
    <property type="evidence" value="ECO:0007669"/>
    <property type="project" value="UniProtKB-KW"/>
</dbReference>
<evidence type="ECO:0000259" key="8">
    <source>
        <dbReference type="Pfam" id="PF05193"/>
    </source>
</evidence>
<feature type="domain" description="Peptidase M16 C-terminal" evidence="8">
    <location>
        <begin position="210"/>
        <end position="390"/>
    </location>
</feature>
<keyword evidence="4" id="KW-0862">Zinc</keyword>
<evidence type="ECO:0000256" key="6">
    <source>
        <dbReference type="SAM" id="MobiDB-lite"/>
    </source>
</evidence>
<dbReference type="InterPro" id="IPR011249">
    <property type="entry name" value="Metalloenz_LuxS/M16"/>
</dbReference>
<evidence type="ECO:0000256" key="2">
    <source>
        <dbReference type="ARBA" id="ARBA00022670"/>
    </source>
</evidence>
<dbReference type="STRING" id="58117.SAMN05421833_11276"/>
<evidence type="ECO:0000313" key="10">
    <source>
        <dbReference type="Proteomes" id="UP000186096"/>
    </source>
</evidence>
<accession>A0A1N7CM32</accession>
<dbReference type="GO" id="GO:0046872">
    <property type="term" value="F:metal ion binding"/>
    <property type="evidence" value="ECO:0007669"/>
    <property type="project" value="InterPro"/>
</dbReference>
<evidence type="ECO:0000256" key="5">
    <source>
        <dbReference type="ARBA" id="ARBA00023049"/>
    </source>
</evidence>
<dbReference type="EMBL" id="FTNI01000012">
    <property type="protein sequence ID" value="SIR64662.1"/>
    <property type="molecule type" value="Genomic_DNA"/>
</dbReference>
<feature type="compositionally biased region" description="Low complexity" evidence="6">
    <location>
        <begin position="20"/>
        <end position="33"/>
    </location>
</feature>
<keyword evidence="5" id="KW-0482">Metalloprotease</keyword>
<dbReference type="InterPro" id="IPR007863">
    <property type="entry name" value="Peptidase_M16_C"/>
</dbReference>
<dbReference type="SMR" id="A0A1N7CM32"/>
<dbReference type="Proteomes" id="UP000186096">
    <property type="component" value="Unassembled WGS sequence"/>
</dbReference>
<dbReference type="Pfam" id="PF00675">
    <property type="entry name" value="Peptidase_M16"/>
    <property type="match status" value="1"/>
</dbReference>
<dbReference type="GO" id="GO:0006508">
    <property type="term" value="P:proteolysis"/>
    <property type="evidence" value="ECO:0007669"/>
    <property type="project" value="UniProtKB-KW"/>
</dbReference>
<keyword evidence="2" id="KW-0645">Protease</keyword>
<feature type="region of interest" description="Disordered" evidence="6">
    <location>
        <begin position="1"/>
        <end position="42"/>
    </location>
</feature>
<keyword evidence="3" id="KW-0378">Hydrolase</keyword>
<dbReference type="Gene3D" id="3.30.830.10">
    <property type="entry name" value="Metalloenzyme, LuxS/M16 peptidase-like"/>
    <property type="match status" value="2"/>
</dbReference>
<dbReference type="InterPro" id="IPR050626">
    <property type="entry name" value="Peptidase_M16"/>
</dbReference>
<keyword evidence="10" id="KW-1185">Reference proteome</keyword>
<evidence type="ECO:0000256" key="3">
    <source>
        <dbReference type="ARBA" id="ARBA00022801"/>
    </source>
</evidence>
<dbReference type="PANTHER" id="PTHR43690:SF17">
    <property type="entry name" value="PROTEIN YHJJ"/>
    <property type="match status" value="1"/>
</dbReference>
<dbReference type="SUPFAM" id="SSF63411">
    <property type="entry name" value="LuxS/MPP-like metallohydrolase"/>
    <property type="match status" value="2"/>
</dbReference>
<comment type="similarity">
    <text evidence="1">Belongs to the peptidase M16 family.</text>
</comment>
<dbReference type="Pfam" id="PF05193">
    <property type="entry name" value="Peptidase_M16_C"/>
    <property type="match status" value="1"/>
</dbReference>
<gene>
    <name evidence="9" type="ORF">SAMN05421833_11276</name>
</gene>
<proteinExistence type="inferred from homology"/>
<reference evidence="10" key="1">
    <citation type="submission" date="2017-01" db="EMBL/GenBank/DDBJ databases">
        <authorList>
            <person name="Varghese N."/>
            <person name="Submissions S."/>
        </authorList>
    </citation>
    <scope>NUCLEOTIDE SEQUENCE [LARGE SCALE GENOMIC DNA]</scope>
    <source>
        <strain evidence="10">ATCC 12950</strain>
    </source>
</reference>
<evidence type="ECO:0000256" key="4">
    <source>
        <dbReference type="ARBA" id="ARBA00022833"/>
    </source>
</evidence>
<evidence type="ECO:0000256" key="1">
    <source>
        <dbReference type="ARBA" id="ARBA00007261"/>
    </source>
</evidence>
<dbReference type="InterPro" id="IPR011765">
    <property type="entry name" value="Pept_M16_N"/>
</dbReference>
<dbReference type="AlphaFoldDB" id="A0A1N7CM32"/>
<dbReference type="PANTHER" id="PTHR43690">
    <property type="entry name" value="NARDILYSIN"/>
    <property type="match status" value="1"/>
</dbReference>
<protein>
    <submittedName>
        <fullName evidence="9">Predicted Zn-dependent peptidase</fullName>
    </submittedName>
</protein>
<evidence type="ECO:0000259" key="7">
    <source>
        <dbReference type="Pfam" id="PF00675"/>
    </source>
</evidence>
<name>A0A1N7CM32_9ACTN</name>